<sequence>MSNISISLPDDLLTYVNQKAPNPSALIESLLKQWRKQQENQALAEACKLIDELDLGWDEEWQAQAITDWEVSR</sequence>
<reference evidence="1 2" key="1">
    <citation type="journal article" date="2020" name="Harmful Algae">
        <title>Molecular and morphological characterization of a novel dihydroanatoxin-a producing Microcoleus species (cyanobacteria) from the Russian River, California, USA.</title>
        <authorList>
            <person name="Conklin K.Y."/>
            <person name="Stancheva R."/>
            <person name="Otten T.G."/>
            <person name="Fadness R."/>
            <person name="Boyer G.L."/>
            <person name="Read B."/>
            <person name="Zhang X."/>
            <person name="Sheath R.G."/>
        </authorList>
    </citation>
    <scope>NUCLEOTIDE SEQUENCE [LARGE SCALE GENOMIC DNA]</scope>
    <source>
        <strain evidence="1 2">PTRS2</strain>
    </source>
</reference>
<dbReference type="Proteomes" id="UP001384579">
    <property type="component" value="Unassembled WGS sequence"/>
</dbReference>
<gene>
    <name evidence="1" type="ORF">WMG39_24570</name>
</gene>
<keyword evidence="2" id="KW-1185">Reference proteome</keyword>
<dbReference type="EMBL" id="JBBLXS010000486">
    <property type="protein sequence ID" value="MEK0187988.1"/>
    <property type="molecule type" value="Genomic_DNA"/>
</dbReference>
<evidence type="ECO:0000313" key="2">
    <source>
        <dbReference type="Proteomes" id="UP001384579"/>
    </source>
</evidence>
<evidence type="ECO:0000313" key="1">
    <source>
        <dbReference type="EMBL" id="MEK0187988.1"/>
    </source>
</evidence>
<organism evidence="1 2">
    <name type="scientific">Microcoleus anatoxicus PTRS2</name>
    <dbReference type="NCBI Taxonomy" id="2705321"/>
    <lineage>
        <taxon>Bacteria</taxon>
        <taxon>Bacillati</taxon>
        <taxon>Cyanobacteriota</taxon>
        <taxon>Cyanophyceae</taxon>
        <taxon>Oscillatoriophycideae</taxon>
        <taxon>Oscillatoriales</taxon>
        <taxon>Microcoleaceae</taxon>
        <taxon>Microcoleus</taxon>
        <taxon>Microcoleus anatoxicus</taxon>
    </lineage>
</organism>
<protein>
    <recommendedName>
        <fullName evidence="3">Antitoxin</fullName>
    </recommendedName>
</protein>
<proteinExistence type="predicted"/>
<evidence type="ECO:0008006" key="3">
    <source>
        <dbReference type="Google" id="ProtNLM"/>
    </source>
</evidence>
<name>A0ABU8YUW8_9CYAN</name>
<accession>A0ABU8YUW8</accession>
<dbReference type="RefSeq" id="WP_340541949.1">
    <property type="nucleotide sequence ID" value="NZ_JBBLXS010000486.1"/>
</dbReference>
<comment type="caution">
    <text evidence="1">The sequence shown here is derived from an EMBL/GenBank/DDBJ whole genome shotgun (WGS) entry which is preliminary data.</text>
</comment>